<dbReference type="EMBL" id="HBNS01057077">
    <property type="protein sequence ID" value="CAE4661075.1"/>
    <property type="molecule type" value="Transcribed_RNA"/>
</dbReference>
<gene>
    <name evidence="1" type="ORF">DBRI00130_LOCUS41075</name>
</gene>
<organism evidence="1">
    <name type="scientific">Ditylum brightwellii</name>
    <dbReference type="NCBI Taxonomy" id="49249"/>
    <lineage>
        <taxon>Eukaryota</taxon>
        <taxon>Sar</taxon>
        <taxon>Stramenopiles</taxon>
        <taxon>Ochrophyta</taxon>
        <taxon>Bacillariophyta</taxon>
        <taxon>Mediophyceae</taxon>
        <taxon>Lithodesmiophycidae</taxon>
        <taxon>Lithodesmiales</taxon>
        <taxon>Lithodesmiaceae</taxon>
        <taxon>Ditylum</taxon>
    </lineage>
</organism>
<reference evidence="1" key="1">
    <citation type="submission" date="2021-01" db="EMBL/GenBank/DDBJ databases">
        <authorList>
            <person name="Corre E."/>
            <person name="Pelletier E."/>
            <person name="Niang G."/>
            <person name="Scheremetjew M."/>
            <person name="Finn R."/>
            <person name="Kale V."/>
            <person name="Holt S."/>
            <person name="Cochrane G."/>
            <person name="Meng A."/>
            <person name="Brown T."/>
            <person name="Cohen L."/>
        </authorList>
    </citation>
    <scope>NUCLEOTIDE SEQUENCE</scope>
    <source>
        <strain evidence="1">GSO104</strain>
    </source>
</reference>
<sequence length="296" mass="33172">MAHPNSKVQNHNMETIGNSDVNIIEEDHEQKTPSFESVLSRLSDDEHMVIISHIQGLMVAHKKQLAEKETAMNGLASRNSVLECKIEQDARTSETLTNEIRAKTALVGKLQEKVIDQGRFVTDLCKEVDRLYKENESLSMKANLVSRLQEKIVDQGRMVSQLCKEVDKLSKEKESLRQEKTSMFPRPLPLSKIPKDDSLLFLKSAKNFGPSVHTIMPDIQHRQLNTCGAPGVSPVPPPILTRQFPVAANNDNRRQRRRVSMSGADFNATDQETIYSPICNRKAAPRRMSTGTAACA</sequence>
<proteinExistence type="predicted"/>
<accession>A0A7S4SZK1</accession>
<name>A0A7S4SZK1_9STRA</name>
<protein>
    <submittedName>
        <fullName evidence="1">Uncharacterized protein</fullName>
    </submittedName>
</protein>
<evidence type="ECO:0000313" key="1">
    <source>
        <dbReference type="EMBL" id="CAE4661075.1"/>
    </source>
</evidence>
<dbReference type="AlphaFoldDB" id="A0A7S4SZK1"/>